<dbReference type="InterPro" id="IPR006652">
    <property type="entry name" value="Kelch_1"/>
</dbReference>
<dbReference type="Pfam" id="PF24681">
    <property type="entry name" value="Kelch_KLHDC2_KLHL20_DRC7"/>
    <property type="match status" value="1"/>
</dbReference>
<organism evidence="4 5">
    <name type="scientific">Lichenibacterium ramalinae</name>
    <dbReference type="NCBI Taxonomy" id="2316527"/>
    <lineage>
        <taxon>Bacteria</taxon>
        <taxon>Pseudomonadati</taxon>
        <taxon>Pseudomonadota</taxon>
        <taxon>Alphaproteobacteria</taxon>
        <taxon>Hyphomicrobiales</taxon>
        <taxon>Lichenihabitantaceae</taxon>
        <taxon>Lichenibacterium</taxon>
    </lineage>
</organism>
<evidence type="ECO:0000313" key="5">
    <source>
        <dbReference type="Proteomes" id="UP000289411"/>
    </source>
</evidence>
<evidence type="ECO:0000313" key="4">
    <source>
        <dbReference type="EMBL" id="RYB06745.1"/>
    </source>
</evidence>
<keyword evidence="3" id="KW-0732">Signal</keyword>
<gene>
    <name evidence="4" type="ORF">D3272_05305</name>
</gene>
<reference evidence="4 5" key="2">
    <citation type="submission" date="2019-02" db="EMBL/GenBank/DDBJ databases">
        <title>'Lichenibacterium ramalinii' gen. nov. sp. nov., 'Lichenibacterium minor' gen. nov. sp. nov.</title>
        <authorList>
            <person name="Pankratov T."/>
        </authorList>
    </citation>
    <scope>NUCLEOTIDE SEQUENCE [LARGE SCALE GENOMIC DNA]</scope>
    <source>
        <strain evidence="4 5">RmlP001</strain>
    </source>
</reference>
<dbReference type="SUPFAM" id="SSF117281">
    <property type="entry name" value="Kelch motif"/>
    <property type="match status" value="2"/>
</dbReference>
<accession>A0A4Q2RFD0</accession>
<evidence type="ECO:0008006" key="6">
    <source>
        <dbReference type="Google" id="ProtNLM"/>
    </source>
</evidence>
<keyword evidence="1" id="KW-0880">Kelch repeat</keyword>
<dbReference type="Pfam" id="PF01344">
    <property type="entry name" value="Kelch_1"/>
    <property type="match status" value="1"/>
</dbReference>
<dbReference type="AlphaFoldDB" id="A0A4Q2RFD0"/>
<dbReference type="Proteomes" id="UP000289411">
    <property type="component" value="Unassembled WGS sequence"/>
</dbReference>
<feature type="chain" id="PRO_5020267828" description="Galactose oxidase" evidence="3">
    <location>
        <begin position="28"/>
        <end position="348"/>
    </location>
</feature>
<comment type="caution">
    <text evidence="4">The sequence shown here is derived from an EMBL/GenBank/DDBJ whole genome shotgun (WGS) entry which is preliminary data.</text>
</comment>
<keyword evidence="5" id="KW-1185">Reference proteome</keyword>
<dbReference type="InterPro" id="IPR015915">
    <property type="entry name" value="Kelch-typ_b-propeller"/>
</dbReference>
<protein>
    <recommendedName>
        <fullName evidence="6">Galactose oxidase</fullName>
    </recommendedName>
</protein>
<dbReference type="PANTHER" id="PTHR46344">
    <property type="entry name" value="OS02G0202900 PROTEIN"/>
    <property type="match status" value="1"/>
</dbReference>
<dbReference type="EMBL" id="QYBC01000003">
    <property type="protein sequence ID" value="RYB06745.1"/>
    <property type="molecule type" value="Genomic_DNA"/>
</dbReference>
<reference evidence="4 5" key="1">
    <citation type="submission" date="2018-09" db="EMBL/GenBank/DDBJ databases">
        <authorList>
            <person name="Grouzdev D.S."/>
            <person name="Krutkina M.S."/>
        </authorList>
    </citation>
    <scope>NUCLEOTIDE SEQUENCE [LARGE SCALE GENOMIC DNA]</scope>
    <source>
        <strain evidence="4 5">RmlP001</strain>
    </source>
</reference>
<name>A0A4Q2RFD0_9HYPH</name>
<evidence type="ECO:0000256" key="2">
    <source>
        <dbReference type="ARBA" id="ARBA00022737"/>
    </source>
</evidence>
<dbReference type="SMART" id="SM00612">
    <property type="entry name" value="Kelch"/>
    <property type="match status" value="5"/>
</dbReference>
<sequence>MHRFSKMFTVGAVANFIMVTTAITAFADGTWSKAAPFPEPAEEVLGSAANGKIYVFAGLIPHWRPKGLVYEFNPVDDTWTKKKQMALPSHHVAFTQLGGKIYAFGGFVLPKVGQPSWVPINNAWRYDPTDDTWTALAPMPTSRGAAAAAAANGKIYVVGGVVTPSGSNVTAVSPDQPHSSVGTLEEYDPISDTWKELRPMPTARNHLLLGAVDGKLYAIGGRLSSAFIGLASDTSVVEEYDPAKDLWRVRARMPTERSSLAGGVVNGKIYVAGGEFQDARMSATFRAFESYDPAKNAWTTLPSMAVARHGMAGGVVGDTLHFVSGDVQSSGTGLDVSSPSHDVFTVDH</sequence>
<dbReference type="Gene3D" id="2.120.10.80">
    <property type="entry name" value="Kelch-type beta propeller"/>
    <property type="match status" value="2"/>
</dbReference>
<keyword evidence="2" id="KW-0677">Repeat</keyword>
<feature type="signal peptide" evidence="3">
    <location>
        <begin position="1"/>
        <end position="27"/>
    </location>
</feature>
<evidence type="ECO:0000256" key="1">
    <source>
        <dbReference type="ARBA" id="ARBA00022441"/>
    </source>
</evidence>
<proteinExistence type="predicted"/>
<evidence type="ECO:0000256" key="3">
    <source>
        <dbReference type="SAM" id="SignalP"/>
    </source>
</evidence>
<dbReference type="PANTHER" id="PTHR46344:SF27">
    <property type="entry name" value="KELCH REPEAT SUPERFAMILY PROTEIN"/>
    <property type="match status" value="1"/>
</dbReference>